<dbReference type="Proteomes" id="UP000237682">
    <property type="component" value="Unassembled WGS sequence"/>
</dbReference>
<dbReference type="InterPro" id="IPR003777">
    <property type="entry name" value="XdhC_CoxI"/>
</dbReference>
<feature type="domain" description="XdhC- CoxI" evidence="1">
    <location>
        <begin position="12"/>
        <end position="74"/>
    </location>
</feature>
<sequence>MGIFATLKAMVERDGRAVLVTITDVRGSSPREAGTRMAVRADGAFSGTVGGGTLEWQVLAEAQALLAAGEGRRMRTLDKALGPDLGQCCGGRVSLMLERLERDDLVWLNELAAQPTNGSGVSIGMPHDRGGFTRRPASDTEAQGLPAGAASRFLPDGRLLERLEPANPALYLFGAGHVGRALILALAPLPIDVVWCDSRPDAFPSHVPQHVVLRRDAEPERILAAAPDDARIVVMTHSHALDLAIVSAALAADRFAYVGVIGSQTKRARFLSQLRQAGLAERLIEGMICPIGVPGVEGKEPAVIAASVVAQILQLPRQTGSRMPVLKGHRRPA</sequence>
<keyword evidence="4" id="KW-1185">Reference proteome</keyword>
<reference evidence="3 4" key="1">
    <citation type="submission" date="2018-02" db="EMBL/GenBank/DDBJ databases">
        <title>Whole genome sequencing of endophytic bacterium.</title>
        <authorList>
            <person name="Eedara R."/>
            <person name="Podile A.R."/>
        </authorList>
    </citation>
    <scope>NUCLEOTIDE SEQUENCE [LARGE SCALE GENOMIC DNA]</scope>
    <source>
        <strain evidence="3 4">RP1T</strain>
    </source>
</reference>
<dbReference type="InterPro" id="IPR014308">
    <property type="entry name" value="Xanthine_DH_XdhC"/>
</dbReference>
<dbReference type="PANTHER" id="PTHR30388">
    <property type="entry name" value="ALDEHYDE OXIDOREDUCTASE MOLYBDENUM COFACTOR ASSEMBLY PROTEIN"/>
    <property type="match status" value="1"/>
</dbReference>
<dbReference type="Pfam" id="PF13478">
    <property type="entry name" value="XdhC_C"/>
    <property type="match status" value="1"/>
</dbReference>
<dbReference type="AlphaFoldDB" id="A0A2S9Q6Z8"/>
<gene>
    <name evidence="3" type="primary">xdhC</name>
    <name evidence="3" type="ORF">C5L14_24280</name>
</gene>
<accession>A0A2S9Q6Z8</accession>
<dbReference type="PANTHER" id="PTHR30388:SF6">
    <property type="entry name" value="XANTHINE DEHYDROGENASE SUBUNIT A-RELATED"/>
    <property type="match status" value="1"/>
</dbReference>
<evidence type="ECO:0000313" key="3">
    <source>
        <dbReference type="EMBL" id="PRH85138.1"/>
    </source>
</evidence>
<dbReference type="InterPro" id="IPR027051">
    <property type="entry name" value="XdhC_Rossmann_dom"/>
</dbReference>
<dbReference type="NCBIfam" id="TIGR02964">
    <property type="entry name" value="xanthine_xdhC"/>
    <property type="match status" value="1"/>
</dbReference>
<dbReference type="EMBL" id="PUEJ01000010">
    <property type="protein sequence ID" value="PRH85138.1"/>
    <property type="molecule type" value="Genomic_DNA"/>
</dbReference>
<name>A0A2S9Q6Z8_9HYPH</name>
<dbReference type="OrthoDB" id="61481at2"/>
<feature type="domain" description="XdhC Rossmann" evidence="2">
    <location>
        <begin position="170"/>
        <end position="312"/>
    </location>
</feature>
<comment type="caution">
    <text evidence="3">The sequence shown here is derived from an EMBL/GenBank/DDBJ whole genome shotgun (WGS) entry which is preliminary data.</text>
</comment>
<evidence type="ECO:0000259" key="1">
    <source>
        <dbReference type="Pfam" id="PF02625"/>
    </source>
</evidence>
<evidence type="ECO:0000259" key="2">
    <source>
        <dbReference type="Pfam" id="PF13478"/>
    </source>
</evidence>
<evidence type="ECO:0000313" key="4">
    <source>
        <dbReference type="Proteomes" id="UP000237682"/>
    </source>
</evidence>
<proteinExistence type="predicted"/>
<dbReference type="Gene3D" id="3.40.50.720">
    <property type="entry name" value="NAD(P)-binding Rossmann-like Domain"/>
    <property type="match status" value="1"/>
</dbReference>
<dbReference type="Pfam" id="PF02625">
    <property type="entry name" value="XdhC_CoxI"/>
    <property type="match status" value="1"/>
</dbReference>
<organism evidence="3 4">
    <name type="scientific">Labrys okinawensis</name>
    <dbReference type="NCBI Taxonomy" id="346911"/>
    <lineage>
        <taxon>Bacteria</taxon>
        <taxon>Pseudomonadati</taxon>
        <taxon>Pseudomonadota</taxon>
        <taxon>Alphaproteobacteria</taxon>
        <taxon>Hyphomicrobiales</taxon>
        <taxon>Xanthobacteraceae</taxon>
        <taxon>Labrys</taxon>
    </lineage>
</organism>
<protein>
    <submittedName>
        <fullName evidence="3">Xanthine dehydrogenase accessory protein XdhC</fullName>
    </submittedName>
</protein>
<dbReference type="InterPro" id="IPR052698">
    <property type="entry name" value="MoCofactor_Util/Proc"/>
</dbReference>